<evidence type="ECO:0000313" key="2">
    <source>
        <dbReference type="EMBL" id="KAK7756000.1"/>
    </source>
</evidence>
<dbReference type="AlphaFoldDB" id="A0AAN9UV60"/>
<protein>
    <recommendedName>
        <fullName evidence="4">Coagulation factor 5/8 type domain-containing protein</fullName>
    </recommendedName>
</protein>
<sequence>MTRLDVTREVLVCSSPVKSIASYDFSWPRNQSKQLKVMKYHTLARALLLELLFCNASVALIRSIYLFKDVMKSDTASLTTSGFNSVIMFGVGILEDGGIMYYSNTPGSTDVLVASGGAYVGGDALAEKVRSLKTGGSGIDRVEISTNAQHVADLMRDPGPGPETALYRNFAALREAWGLDAVNNDDESIYDVASTVAFAQMLGEIGYRYTIAPYTNSGFWAAVAARANSGRAEPDLLLDRAYLQCYDGGAGNDPGGWQSTLGMKVVPLVWVTNDSKPSQGTTASQARSKFSSWNAQSALAGGGYWNDYDIEKMGLSYTEYGDVLTSIFP</sequence>
<organism evidence="2 3">
    <name type="scientific">Diatrype stigma</name>
    <dbReference type="NCBI Taxonomy" id="117547"/>
    <lineage>
        <taxon>Eukaryota</taxon>
        <taxon>Fungi</taxon>
        <taxon>Dikarya</taxon>
        <taxon>Ascomycota</taxon>
        <taxon>Pezizomycotina</taxon>
        <taxon>Sordariomycetes</taxon>
        <taxon>Xylariomycetidae</taxon>
        <taxon>Xylariales</taxon>
        <taxon>Diatrypaceae</taxon>
        <taxon>Diatrype</taxon>
    </lineage>
</organism>
<keyword evidence="1" id="KW-0812">Transmembrane</keyword>
<dbReference type="Proteomes" id="UP001320420">
    <property type="component" value="Unassembled WGS sequence"/>
</dbReference>
<keyword evidence="1" id="KW-0472">Membrane</keyword>
<comment type="caution">
    <text evidence="2">The sequence shown here is derived from an EMBL/GenBank/DDBJ whole genome shotgun (WGS) entry which is preliminary data.</text>
</comment>
<proteinExistence type="predicted"/>
<evidence type="ECO:0008006" key="4">
    <source>
        <dbReference type="Google" id="ProtNLM"/>
    </source>
</evidence>
<accession>A0AAN9UV60</accession>
<reference evidence="2 3" key="1">
    <citation type="submission" date="2024-02" db="EMBL/GenBank/DDBJ databases">
        <title>De novo assembly and annotation of 12 fungi associated with fruit tree decline syndrome in Ontario, Canada.</title>
        <authorList>
            <person name="Sulman M."/>
            <person name="Ellouze W."/>
            <person name="Ilyukhin E."/>
        </authorList>
    </citation>
    <scope>NUCLEOTIDE SEQUENCE [LARGE SCALE GENOMIC DNA]</scope>
    <source>
        <strain evidence="2 3">M11/M66-122</strain>
    </source>
</reference>
<keyword evidence="3" id="KW-1185">Reference proteome</keyword>
<evidence type="ECO:0000313" key="3">
    <source>
        <dbReference type="Proteomes" id="UP001320420"/>
    </source>
</evidence>
<name>A0AAN9UV60_9PEZI</name>
<feature type="transmembrane region" description="Helical" evidence="1">
    <location>
        <begin position="46"/>
        <end position="67"/>
    </location>
</feature>
<gene>
    <name evidence="2" type="ORF">SLS62_001943</name>
</gene>
<dbReference type="EMBL" id="JAKJXP020000009">
    <property type="protein sequence ID" value="KAK7756000.1"/>
    <property type="molecule type" value="Genomic_DNA"/>
</dbReference>
<evidence type="ECO:0000256" key="1">
    <source>
        <dbReference type="SAM" id="Phobius"/>
    </source>
</evidence>
<keyword evidence="1" id="KW-1133">Transmembrane helix</keyword>